<evidence type="ECO:0000256" key="1">
    <source>
        <dbReference type="SAM" id="Phobius"/>
    </source>
</evidence>
<organism evidence="2 3">
    <name type="scientific">Oikopleura dioica</name>
    <name type="common">Tunicate</name>
    <dbReference type="NCBI Taxonomy" id="34765"/>
    <lineage>
        <taxon>Eukaryota</taxon>
        <taxon>Metazoa</taxon>
        <taxon>Chordata</taxon>
        <taxon>Tunicata</taxon>
        <taxon>Appendicularia</taxon>
        <taxon>Copelata</taxon>
        <taxon>Oikopleuridae</taxon>
        <taxon>Oikopleura</taxon>
    </lineage>
</organism>
<evidence type="ECO:0000313" key="2">
    <source>
        <dbReference type="EMBL" id="CAG5110942.1"/>
    </source>
</evidence>
<evidence type="ECO:0000313" key="3">
    <source>
        <dbReference type="Proteomes" id="UP001158576"/>
    </source>
</evidence>
<accession>A0ABN7T1K6</accession>
<keyword evidence="1" id="KW-0472">Membrane</keyword>
<protein>
    <submittedName>
        <fullName evidence="2">Oidioi.mRNA.OKI2018_I69.chr2.g5289.t1.cds</fullName>
    </submittedName>
</protein>
<feature type="transmembrane region" description="Helical" evidence="1">
    <location>
        <begin position="440"/>
        <end position="458"/>
    </location>
</feature>
<keyword evidence="1" id="KW-0812">Transmembrane</keyword>
<gene>
    <name evidence="2" type="ORF">OKIOD_LOCUS14054</name>
</gene>
<reference evidence="2 3" key="1">
    <citation type="submission" date="2021-04" db="EMBL/GenBank/DDBJ databases">
        <authorList>
            <person name="Bliznina A."/>
        </authorList>
    </citation>
    <scope>NUCLEOTIDE SEQUENCE [LARGE SCALE GENOMIC DNA]</scope>
</reference>
<proteinExistence type="predicted"/>
<dbReference type="EMBL" id="OU015567">
    <property type="protein sequence ID" value="CAG5110942.1"/>
    <property type="molecule type" value="Genomic_DNA"/>
</dbReference>
<keyword evidence="1" id="KW-1133">Transmembrane helix</keyword>
<keyword evidence="3" id="KW-1185">Reference proteome</keyword>
<dbReference type="Proteomes" id="UP001158576">
    <property type="component" value="Chromosome 2"/>
</dbReference>
<name>A0ABN7T1K6_OIKDI</name>
<sequence>MTAKCENCLCQSPDCLVGESSVVSIGSDGDPADGVDLACQNGKCLLVLSHSVFNFNSQKYYICEAQQSLEQSDTFIAIDSTASNETQSTISRIFDDYKPYIPANPFLISNSNWAYCPFPDLSCEEFSFSCENGVEIMMDEICFKRKYPALDLVNFNNSASPFNDSCIWSQDTDDFRVYKLDLSIDDKDCREQAIYSGDDIIYTWSFFHTSPLVALGFQNADLTYTFNCTFDKNEIFFFNGTVEPPATIADVTDIPDPVPDQPIILLNDEPFDAENQLYPVVASSDIMTFDFSAVFTTLGEYRIDMCEVKSENAQQSSKIIENGCATTVFQSFVTIDPFAQIIKTPPVTYLSSPTSFHLECTLLFCDDCVNLESSCPAQGNEEIIVQFTRSKSIGPRQEKEKTSISASISDSDSLIQVEVNQTTILVDRKFKDLFQTSSSLLLAPILNLFSTILFLFLLL</sequence>